<reference evidence="2 3" key="1">
    <citation type="submission" date="2019-07" db="EMBL/GenBank/DDBJ databases">
        <title>Whole genome shotgun sequence of Rhizobium naphthalenivorans NBRC 107585.</title>
        <authorList>
            <person name="Hosoyama A."/>
            <person name="Uohara A."/>
            <person name="Ohji S."/>
            <person name="Ichikawa N."/>
        </authorList>
    </citation>
    <scope>NUCLEOTIDE SEQUENCE [LARGE SCALE GENOMIC DNA]</scope>
    <source>
        <strain evidence="2 3">NBRC 107585</strain>
    </source>
</reference>
<comment type="caution">
    <text evidence="2">The sequence shown here is derived from an EMBL/GenBank/DDBJ whole genome shotgun (WGS) entry which is preliminary data.</text>
</comment>
<dbReference type="OrthoDB" id="8304274at2"/>
<keyword evidence="3" id="KW-1185">Reference proteome</keyword>
<name>A0A512HJ93_9HYPH</name>
<dbReference type="RefSeq" id="WP_147180490.1">
    <property type="nucleotide sequence ID" value="NZ_BJZP01000010.1"/>
</dbReference>
<gene>
    <name evidence="2" type="ORF">RNA01_24510</name>
</gene>
<evidence type="ECO:0000313" key="3">
    <source>
        <dbReference type="Proteomes" id="UP000321717"/>
    </source>
</evidence>
<dbReference type="AlphaFoldDB" id="A0A512HJ93"/>
<protein>
    <submittedName>
        <fullName evidence="2">Uncharacterized protein</fullName>
    </submittedName>
</protein>
<feature type="region of interest" description="Disordered" evidence="1">
    <location>
        <begin position="46"/>
        <end position="66"/>
    </location>
</feature>
<dbReference type="EMBL" id="BJZP01000010">
    <property type="protein sequence ID" value="GEO85519.1"/>
    <property type="molecule type" value="Genomic_DNA"/>
</dbReference>
<proteinExistence type="predicted"/>
<organism evidence="2 3">
    <name type="scientific">Ciceribacter naphthalenivorans</name>
    <dbReference type="NCBI Taxonomy" id="1118451"/>
    <lineage>
        <taxon>Bacteria</taxon>
        <taxon>Pseudomonadati</taxon>
        <taxon>Pseudomonadota</taxon>
        <taxon>Alphaproteobacteria</taxon>
        <taxon>Hyphomicrobiales</taxon>
        <taxon>Rhizobiaceae</taxon>
        <taxon>Ciceribacter</taxon>
    </lineage>
</organism>
<evidence type="ECO:0000256" key="1">
    <source>
        <dbReference type="SAM" id="MobiDB-lite"/>
    </source>
</evidence>
<accession>A0A512HJ93</accession>
<sequence length="66" mass="6759">MSMTFLSALPGISPFRGEIGCGCLSLITVPVGGRVIALTRSEPGLAAQTGGAQANNKQSGKRKRPC</sequence>
<dbReference type="Proteomes" id="UP000321717">
    <property type="component" value="Unassembled WGS sequence"/>
</dbReference>
<evidence type="ECO:0000313" key="2">
    <source>
        <dbReference type="EMBL" id="GEO85519.1"/>
    </source>
</evidence>